<keyword evidence="3" id="KW-0336">GPI-anchor</keyword>
<feature type="binding site" evidence="13">
    <location>
        <position position="231"/>
    </location>
    <ligand>
        <name>Ca(2+)</name>
        <dbReference type="ChEBI" id="CHEBI:29108"/>
        <label>3</label>
    </ligand>
</feature>
<keyword evidence="7" id="KW-0378">Hydrolase</keyword>
<evidence type="ECO:0000313" key="18">
    <source>
        <dbReference type="Proteomes" id="UP000187203"/>
    </source>
</evidence>
<feature type="chain" id="PRO_5012774352" evidence="15">
    <location>
        <begin position="26"/>
        <end position="321"/>
    </location>
</feature>
<keyword evidence="9" id="KW-0482">Metalloprotease</keyword>
<feature type="binding site" evidence="13">
    <location>
        <position position="224"/>
    </location>
    <ligand>
        <name>Zn(2+)</name>
        <dbReference type="ChEBI" id="CHEBI:29105"/>
        <label>1</label>
    </ligand>
</feature>
<feature type="binding site" evidence="13">
    <location>
        <position position="226"/>
    </location>
    <ligand>
        <name>Zn(2+)</name>
        <dbReference type="ChEBI" id="CHEBI:29105"/>
        <label>1</label>
    </ligand>
</feature>
<dbReference type="Gene3D" id="3.40.390.10">
    <property type="entry name" value="Collagenase (Catalytic Domain)"/>
    <property type="match status" value="1"/>
</dbReference>
<dbReference type="GO" id="GO:0098552">
    <property type="term" value="C:side of membrane"/>
    <property type="evidence" value="ECO:0007669"/>
    <property type="project" value="UniProtKB-KW"/>
</dbReference>
<comment type="cofactor">
    <cofactor evidence="13">
        <name>Zn(2+)</name>
        <dbReference type="ChEBI" id="CHEBI:29105"/>
    </cofactor>
    <text evidence="13">Binds 2 Zn(2+) ions per subunit.</text>
</comment>
<sequence>MASSKILQLLGAFLLIILLLQPISTQSRPTKNPTKNAFEFIKNLQGCHKGQKVKGLKNLKGYLHKFGYLNYHQELGNKNKSKNIHANDDDFDDLLESAIKTYQQYYHLKVTGDLDAETVNQMVQPRCGVPDVVNGKKVHHHSHDDSLHTVGHFRFFPNRPRWPDSKTDFTYRLTSSAQVPEPNNIKSIISRAFERWSKVTRFTFQEVSESSTSDIVIGFHQGSHGDNAPFDGPGGTLAHAYAPTRGIFHYDAEENWSSNPVAGSSQVDLESVAVHEIGHLLGLHHSEVRSAIMYAYYQLGSTKRDLDADDIQGIQTLYGLQ</sequence>
<feature type="binding site" description="in inhibited form" evidence="13">
    <location>
        <position position="127"/>
    </location>
    <ligand>
        <name>Zn(2+)</name>
        <dbReference type="ChEBI" id="CHEBI:29105"/>
        <label>2</label>
        <note>catalytic</note>
    </ligand>
</feature>
<feature type="binding site" evidence="13">
    <location>
        <position position="293"/>
    </location>
    <ligand>
        <name>Zn(2+)</name>
        <dbReference type="ChEBI" id="CHEBI:29105"/>
        <label>2</label>
        <note>catalytic</note>
    </ligand>
</feature>
<evidence type="ECO:0000256" key="7">
    <source>
        <dbReference type="ARBA" id="ARBA00022801"/>
    </source>
</evidence>
<dbReference type="CDD" id="cd04278">
    <property type="entry name" value="ZnMc_MMP"/>
    <property type="match status" value="1"/>
</dbReference>
<keyword evidence="8 13" id="KW-0862">Zinc</keyword>
<dbReference type="GO" id="GO:0031012">
    <property type="term" value="C:extracellular matrix"/>
    <property type="evidence" value="ECO:0007669"/>
    <property type="project" value="InterPro"/>
</dbReference>
<comment type="subcellular location">
    <subcellularLocation>
        <location evidence="1">Cell membrane</location>
        <topology evidence="1">Lipid-anchor</topology>
        <topology evidence="1">GPI-anchor</topology>
        <orientation evidence="1">Extracellular side</orientation>
    </subcellularLocation>
</comment>
<feature type="binding site" evidence="13">
    <location>
        <position position="254"/>
    </location>
    <ligand>
        <name>Ca(2+)</name>
        <dbReference type="ChEBI" id="CHEBI:29108"/>
        <label>1</label>
    </ligand>
</feature>
<evidence type="ECO:0000256" key="6">
    <source>
        <dbReference type="ARBA" id="ARBA00022729"/>
    </source>
</evidence>
<keyword evidence="13" id="KW-0106">Calcium</keyword>
<evidence type="ECO:0000256" key="5">
    <source>
        <dbReference type="ARBA" id="ARBA00022723"/>
    </source>
</evidence>
<evidence type="ECO:0000256" key="3">
    <source>
        <dbReference type="ARBA" id="ARBA00022622"/>
    </source>
</evidence>
<dbReference type="InterPro" id="IPR006026">
    <property type="entry name" value="Peptidase_Metallo"/>
</dbReference>
<evidence type="ECO:0000256" key="4">
    <source>
        <dbReference type="ARBA" id="ARBA00022670"/>
    </source>
</evidence>
<dbReference type="PRINTS" id="PR00138">
    <property type="entry name" value="MATRIXIN"/>
</dbReference>
<keyword evidence="11" id="KW-0325">Glycoprotein</keyword>
<dbReference type="SMART" id="SM00235">
    <property type="entry name" value="ZnMc"/>
    <property type="match status" value="1"/>
</dbReference>
<dbReference type="GO" id="GO:0004222">
    <property type="term" value="F:metalloendopeptidase activity"/>
    <property type="evidence" value="ECO:0007669"/>
    <property type="project" value="InterPro"/>
</dbReference>
<protein>
    <submittedName>
        <fullName evidence="17">Peptidase M10, metallopeptidase</fullName>
    </submittedName>
</protein>
<evidence type="ECO:0000256" key="11">
    <source>
        <dbReference type="ARBA" id="ARBA00023180"/>
    </source>
</evidence>
<keyword evidence="18" id="KW-1185">Reference proteome</keyword>
<dbReference type="EMBL" id="AWUE01013612">
    <property type="protein sequence ID" value="OMP06437.1"/>
    <property type="molecule type" value="Genomic_DNA"/>
</dbReference>
<dbReference type="PROSITE" id="PS00546">
    <property type="entry name" value="CYSTEINE_SWITCH"/>
    <property type="match status" value="1"/>
</dbReference>
<feature type="binding site" evidence="13">
    <location>
        <position position="275"/>
    </location>
    <ligand>
        <name>Zn(2+)</name>
        <dbReference type="ChEBI" id="CHEBI:29105"/>
        <label>2</label>
        <note>catalytic</note>
    </ligand>
</feature>
<evidence type="ECO:0000256" key="1">
    <source>
        <dbReference type="ARBA" id="ARBA00004471"/>
    </source>
</evidence>
<feature type="binding site" evidence="13">
    <location>
        <position position="249"/>
    </location>
    <ligand>
        <name>Zn(2+)</name>
        <dbReference type="ChEBI" id="CHEBI:29105"/>
        <label>1</label>
    </ligand>
</feature>
<proteinExistence type="inferred from homology"/>
<keyword evidence="3" id="KW-0472">Membrane</keyword>
<keyword evidence="10" id="KW-0865">Zymogen</keyword>
<evidence type="ECO:0000256" key="9">
    <source>
        <dbReference type="ARBA" id="ARBA00023049"/>
    </source>
</evidence>
<dbReference type="InterPro" id="IPR033739">
    <property type="entry name" value="M10A_MMP"/>
</dbReference>
<dbReference type="PANTHER" id="PTHR10201">
    <property type="entry name" value="MATRIX METALLOPROTEINASE"/>
    <property type="match status" value="1"/>
</dbReference>
<dbReference type="STRING" id="93759.A0A1R3KH63"/>
<feature type="binding site" evidence="13">
    <location>
        <position position="251"/>
    </location>
    <ligand>
        <name>Ca(2+)</name>
        <dbReference type="ChEBI" id="CHEBI:29108"/>
        <label>3</label>
    </ligand>
</feature>
<dbReference type="Pfam" id="PF00413">
    <property type="entry name" value="Peptidase_M10"/>
    <property type="match status" value="1"/>
</dbReference>
<feature type="binding site" evidence="13">
    <location>
        <position position="232"/>
    </location>
    <ligand>
        <name>Ca(2+)</name>
        <dbReference type="ChEBI" id="CHEBI:29108"/>
        <label>3</label>
    </ligand>
</feature>
<feature type="binding site" evidence="13">
    <location>
        <position position="285"/>
    </location>
    <ligand>
        <name>Zn(2+)</name>
        <dbReference type="ChEBI" id="CHEBI:29105"/>
        <label>2</label>
        <note>catalytic</note>
    </ligand>
</feature>
<evidence type="ECO:0000256" key="15">
    <source>
        <dbReference type="SAM" id="SignalP"/>
    </source>
</evidence>
<dbReference type="InterPro" id="IPR002477">
    <property type="entry name" value="Peptidoglycan-bd-like"/>
</dbReference>
<dbReference type="InterPro" id="IPR021190">
    <property type="entry name" value="Pept_M10A"/>
</dbReference>
<feature type="binding site" evidence="13">
    <location>
        <position position="214"/>
    </location>
    <ligand>
        <name>Ca(2+)</name>
        <dbReference type="ChEBI" id="CHEBI:29108"/>
        <label>2</label>
    </ligand>
</feature>
<evidence type="ECO:0000259" key="16">
    <source>
        <dbReference type="SMART" id="SM00235"/>
    </source>
</evidence>
<feature type="active site" evidence="12">
    <location>
        <position position="276"/>
    </location>
</feature>
<dbReference type="GO" id="GO:0008270">
    <property type="term" value="F:zinc ion binding"/>
    <property type="evidence" value="ECO:0007669"/>
    <property type="project" value="InterPro"/>
</dbReference>
<dbReference type="AlphaFoldDB" id="A0A1R3KH63"/>
<feature type="binding site" evidence="13">
    <location>
        <position position="254"/>
    </location>
    <ligand>
        <name>Ca(2+)</name>
        <dbReference type="ChEBI" id="CHEBI:29108"/>
        <label>3</label>
    </ligand>
</feature>
<dbReference type="GO" id="GO:0006508">
    <property type="term" value="P:proteolysis"/>
    <property type="evidence" value="ECO:0007669"/>
    <property type="project" value="UniProtKB-KW"/>
</dbReference>
<dbReference type="Pfam" id="PF01471">
    <property type="entry name" value="PG_binding_1"/>
    <property type="match status" value="1"/>
</dbReference>
<evidence type="ECO:0000256" key="13">
    <source>
        <dbReference type="PIRSR" id="PIRSR621190-2"/>
    </source>
</evidence>
<keyword evidence="4" id="KW-0645">Protease</keyword>
<name>A0A1R3KH63_9ROSI</name>
<dbReference type="FunFam" id="3.40.390.10:FF:000018">
    <property type="entry name" value="Metalloendoproteinase 1"/>
    <property type="match status" value="1"/>
</dbReference>
<evidence type="ECO:0000256" key="2">
    <source>
        <dbReference type="ARBA" id="ARBA00009614"/>
    </source>
</evidence>
<evidence type="ECO:0000256" key="12">
    <source>
        <dbReference type="PIRSR" id="PIRSR621190-1"/>
    </source>
</evidence>
<comment type="caution">
    <text evidence="17">The sequence shown here is derived from an EMBL/GenBank/DDBJ whole genome shotgun (WGS) entry which is preliminary data.</text>
</comment>
<dbReference type="InterPro" id="IPR036365">
    <property type="entry name" value="PGBD-like_sf"/>
</dbReference>
<organism evidence="17 18">
    <name type="scientific">Corchorus olitorius</name>
    <dbReference type="NCBI Taxonomy" id="93759"/>
    <lineage>
        <taxon>Eukaryota</taxon>
        <taxon>Viridiplantae</taxon>
        <taxon>Streptophyta</taxon>
        <taxon>Embryophyta</taxon>
        <taxon>Tracheophyta</taxon>
        <taxon>Spermatophyta</taxon>
        <taxon>Magnoliopsida</taxon>
        <taxon>eudicotyledons</taxon>
        <taxon>Gunneridae</taxon>
        <taxon>Pentapetalae</taxon>
        <taxon>rosids</taxon>
        <taxon>malvids</taxon>
        <taxon>Malvales</taxon>
        <taxon>Malvaceae</taxon>
        <taxon>Grewioideae</taxon>
        <taxon>Apeibeae</taxon>
        <taxon>Corchorus</taxon>
    </lineage>
</organism>
<reference evidence="18" key="1">
    <citation type="submission" date="2013-09" db="EMBL/GenBank/DDBJ databases">
        <title>Corchorus olitorius genome sequencing.</title>
        <authorList>
            <person name="Alam M."/>
            <person name="Haque M.S."/>
            <person name="Islam M.S."/>
            <person name="Emdad E.M."/>
            <person name="Islam M.M."/>
            <person name="Ahmed B."/>
            <person name="Halim A."/>
            <person name="Hossen Q.M.M."/>
            <person name="Hossain M.Z."/>
            <person name="Ahmed R."/>
            <person name="Khan M.M."/>
            <person name="Islam R."/>
            <person name="Rashid M.M."/>
            <person name="Khan S.A."/>
            <person name="Rahman M.S."/>
            <person name="Alam M."/>
            <person name="Yahiya A.S."/>
            <person name="Khan M.S."/>
            <person name="Azam M.S."/>
            <person name="Haque T."/>
            <person name="Lashkar M.Z.H."/>
            <person name="Akhand A.I."/>
            <person name="Morshed G."/>
            <person name="Roy S."/>
            <person name="Uddin K.S."/>
            <person name="Rabeya T."/>
            <person name="Hossain A.S."/>
            <person name="Chowdhury A."/>
            <person name="Snigdha A.R."/>
            <person name="Mortoza M.S."/>
            <person name="Matin S.A."/>
            <person name="Hoque S.M.E."/>
            <person name="Islam M.K."/>
            <person name="Roy D.K."/>
            <person name="Haider R."/>
            <person name="Moosa M.M."/>
            <person name="Elias S.M."/>
            <person name="Hasan A.M."/>
            <person name="Jahan S."/>
            <person name="Shafiuddin M."/>
            <person name="Mahmood N."/>
            <person name="Shommy N.S."/>
        </authorList>
    </citation>
    <scope>NUCLEOTIDE SEQUENCE [LARGE SCALE GENOMIC DNA]</scope>
    <source>
        <strain evidence="18">cv. O-4</strain>
    </source>
</reference>
<gene>
    <name evidence="17" type="ORF">COLO4_08131</name>
</gene>
<feature type="short sequence motif" description="Cysteine switch" evidence="14">
    <location>
        <begin position="125"/>
        <end position="132"/>
    </location>
</feature>
<dbReference type="OrthoDB" id="406838at2759"/>
<comment type="similarity">
    <text evidence="2">Belongs to the peptidase M10A family. Matrix metalloproteinases (MMPs) subfamily.</text>
</comment>
<dbReference type="GO" id="GO:0030198">
    <property type="term" value="P:extracellular matrix organization"/>
    <property type="evidence" value="ECO:0007669"/>
    <property type="project" value="TreeGrafter"/>
</dbReference>
<keyword evidence="6 15" id="KW-0732">Signal</keyword>
<dbReference type="InterPro" id="IPR001818">
    <property type="entry name" value="Pept_M10_metallopeptidase"/>
</dbReference>
<evidence type="ECO:0000256" key="10">
    <source>
        <dbReference type="ARBA" id="ARBA00023145"/>
    </source>
</evidence>
<dbReference type="Proteomes" id="UP000187203">
    <property type="component" value="Unassembled WGS sequence"/>
</dbReference>
<feature type="binding site" evidence="13">
    <location>
        <position position="239"/>
    </location>
    <ligand>
        <name>Zn(2+)</name>
        <dbReference type="ChEBI" id="CHEBI:29105"/>
        <label>1</label>
    </ligand>
</feature>
<dbReference type="SUPFAM" id="SSF55486">
    <property type="entry name" value="Metalloproteases ('zincins'), catalytic domain"/>
    <property type="match status" value="1"/>
</dbReference>
<comment type="cofactor">
    <cofactor evidence="13">
        <name>Ca(2+)</name>
        <dbReference type="ChEBI" id="CHEBI:29108"/>
    </cofactor>
    <text evidence="13">Can bind about 5 Ca(2+) ions per subunit.</text>
</comment>
<dbReference type="GO" id="GO:0030574">
    <property type="term" value="P:collagen catabolic process"/>
    <property type="evidence" value="ECO:0007669"/>
    <property type="project" value="TreeGrafter"/>
</dbReference>
<dbReference type="InterPro" id="IPR021158">
    <property type="entry name" value="Pept_M10A_Zn_BS"/>
</dbReference>
<feature type="domain" description="Peptidase metallopeptidase" evidence="16">
    <location>
        <begin position="158"/>
        <end position="320"/>
    </location>
</feature>
<evidence type="ECO:0000256" key="8">
    <source>
        <dbReference type="ARBA" id="ARBA00022833"/>
    </source>
</evidence>
<feature type="signal peptide" evidence="15">
    <location>
        <begin position="1"/>
        <end position="25"/>
    </location>
</feature>
<dbReference type="GO" id="GO:0005886">
    <property type="term" value="C:plasma membrane"/>
    <property type="evidence" value="ECO:0007669"/>
    <property type="project" value="UniProtKB-SubCell"/>
</dbReference>
<dbReference type="InterPro" id="IPR024079">
    <property type="entry name" value="MetalloPept_cat_dom_sf"/>
</dbReference>
<keyword evidence="3" id="KW-0449">Lipoprotein</keyword>
<accession>A0A1R3KH63</accession>
<dbReference type="PANTHER" id="PTHR10201:SF213">
    <property type="entry name" value="METALLOENDOPROTEINASE 2-MMP-LIKE"/>
    <property type="match status" value="1"/>
</dbReference>
<dbReference type="SUPFAM" id="SSF47090">
    <property type="entry name" value="PGBD-like"/>
    <property type="match status" value="1"/>
</dbReference>
<evidence type="ECO:0000313" key="17">
    <source>
        <dbReference type="EMBL" id="OMP06437.1"/>
    </source>
</evidence>
<keyword evidence="5 13" id="KW-0479">Metal-binding</keyword>
<feature type="binding site" evidence="13">
    <location>
        <position position="279"/>
    </location>
    <ligand>
        <name>Zn(2+)</name>
        <dbReference type="ChEBI" id="CHEBI:29105"/>
        <label>2</label>
        <note>catalytic</note>
    </ligand>
</feature>
<evidence type="ECO:0000256" key="14">
    <source>
        <dbReference type="PIRSR" id="PIRSR621190-5"/>
    </source>
</evidence>